<sequence length="182" mass="20846">VYIHVLYVRLRFLFTGILKSTLFLLQGSIKRHLSCEEIARPRRSTPTPSPAPETQSERVSQNRRASPAFFGPPPETTYETHRYDSNRNDGEEIARPRRSTPTPRPAPETQSERVSQNRRASPAFFGPSHETTYETHRYDSNRNDVVCIEADAWCDSRPDSDSPLTRNFPTGGKPPLYHLYQS</sequence>
<evidence type="ECO:0000256" key="1">
    <source>
        <dbReference type="SAM" id="MobiDB-lite"/>
    </source>
</evidence>
<accession>A0A060Y2F8</accession>
<feature type="compositionally biased region" description="Basic and acidic residues" evidence="1">
    <location>
        <begin position="78"/>
        <end position="95"/>
    </location>
</feature>
<evidence type="ECO:0000313" key="3">
    <source>
        <dbReference type="Proteomes" id="UP000193380"/>
    </source>
</evidence>
<reference evidence="2" key="2">
    <citation type="submission" date="2014-03" db="EMBL/GenBank/DDBJ databases">
        <authorList>
            <person name="Genoscope - CEA"/>
        </authorList>
    </citation>
    <scope>NUCLEOTIDE SEQUENCE</scope>
</reference>
<dbReference type="PaxDb" id="8022-A0A060Y2F8"/>
<feature type="non-terminal residue" evidence="2">
    <location>
        <position position="1"/>
    </location>
</feature>
<evidence type="ECO:0000313" key="2">
    <source>
        <dbReference type="EMBL" id="CDQ83579.1"/>
    </source>
</evidence>
<reference evidence="2" key="1">
    <citation type="journal article" date="2014" name="Nat. Commun.">
        <title>The rainbow trout genome provides novel insights into evolution after whole-genome duplication in vertebrates.</title>
        <authorList>
            <person name="Berthelot C."/>
            <person name="Brunet F."/>
            <person name="Chalopin D."/>
            <person name="Juanchich A."/>
            <person name="Bernard M."/>
            <person name="Noel B."/>
            <person name="Bento P."/>
            <person name="Da Silva C."/>
            <person name="Labadie K."/>
            <person name="Alberti A."/>
            <person name="Aury J.M."/>
            <person name="Louis A."/>
            <person name="Dehais P."/>
            <person name="Bardou P."/>
            <person name="Montfort J."/>
            <person name="Klopp C."/>
            <person name="Cabau C."/>
            <person name="Gaspin C."/>
            <person name="Thorgaard G.H."/>
            <person name="Boussaha M."/>
            <person name="Quillet E."/>
            <person name="Guyomard R."/>
            <person name="Galiana D."/>
            <person name="Bobe J."/>
            <person name="Volff J.N."/>
            <person name="Genet C."/>
            <person name="Wincker P."/>
            <person name="Jaillon O."/>
            <person name="Roest Crollius H."/>
            <person name="Guiguen Y."/>
        </authorList>
    </citation>
    <scope>NUCLEOTIDE SEQUENCE [LARGE SCALE GENOMIC DNA]</scope>
</reference>
<feature type="region of interest" description="Disordered" evidence="1">
    <location>
        <begin position="37"/>
        <end position="132"/>
    </location>
</feature>
<feature type="compositionally biased region" description="Polar residues" evidence="1">
    <location>
        <begin position="53"/>
        <end position="64"/>
    </location>
</feature>
<dbReference type="Proteomes" id="UP000193380">
    <property type="component" value="Unassembled WGS sequence"/>
</dbReference>
<organism evidence="2 3">
    <name type="scientific">Oncorhynchus mykiss</name>
    <name type="common">Rainbow trout</name>
    <name type="synonym">Salmo gairdneri</name>
    <dbReference type="NCBI Taxonomy" id="8022"/>
    <lineage>
        <taxon>Eukaryota</taxon>
        <taxon>Metazoa</taxon>
        <taxon>Chordata</taxon>
        <taxon>Craniata</taxon>
        <taxon>Vertebrata</taxon>
        <taxon>Euteleostomi</taxon>
        <taxon>Actinopterygii</taxon>
        <taxon>Neopterygii</taxon>
        <taxon>Teleostei</taxon>
        <taxon>Protacanthopterygii</taxon>
        <taxon>Salmoniformes</taxon>
        <taxon>Salmonidae</taxon>
        <taxon>Salmoninae</taxon>
        <taxon>Oncorhynchus</taxon>
    </lineage>
</organism>
<dbReference type="EMBL" id="FR906209">
    <property type="protein sequence ID" value="CDQ83579.1"/>
    <property type="molecule type" value="Genomic_DNA"/>
</dbReference>
<dbReference type="STRING" id="8022.A0A060Y2F8"/>
<protein>
    <submittedName>
        <fullName evidence="2">Uncharacterized protein</fullName>
    </submittedName>
</protein>
<proteinExistence type="predicted"/>
<gene>
    <name evidence="2" type="ORF">GSONMT00012626001</name>
</gene>
<feature type="compositionally biased region" description="Polar residues" evidence="1">
    <location>
        <begin position="108"/>
        <end position="119"/>
    </location>
</feature>
<name>A0A060Y2F8_ONCMY</name>
<feature type="region of interest" description="Disordered" evidence="1">
    <location>
        <begin position="155"/>
        <end position="182"/>
    </location>
</feature>
<dbReference type="AlphaFoldDB" id="A0A060Y2F8"/>